<dbReference type="RefSeq" id="WP_148076909.1">
    <property type="nucleotide sequence ID" value="NZ_RKHO01000001.1"/>
</dbReference>
<name>A0A3N2CPJ5_9ACTN</name>
<reference evidence="1 2" key="1">
    <citation type="submission" date="2018-11" db="EMBL/GenBank/DDBJ databases">
        <title>Sequencing the genomes of 1000 actinobacteria strains.</title>
        <authorList>
            <person name="Klenk H.-P."/>
        </authorList>
    </citation>
    <scope>NUCLEOTIDE SEQUENCE [LARGE SCALE GENOMIC DNA]</scope>
    <source>
        <strain evidence="1 2">DSM 12652</strain>
    </source>
</reference>
<dbReference type="AlphaFoldDB" id="A0A3N2CPJ5"/>
<proteinExistence type="predicted"/>
<organism evidence="1 2">
    <name type="scientific">Nocardioides aurantiacus</name>
    <dbReference type="NCBI Taxonomy" id="86796"/>
    <lineage>
        <taxon>Bacteria</taxon>
        <taxon>Bacillati</taxon>
        <taxon>Actinomycetota</taxon>
        <taxon>Actinomycetes</taxon>
        <taxon>Propionibacteriales</taxon>
        <taxon>Nocardioidaceae</taxon>
        <taxon>Nocardioides</taxon>
    </lineage>
</organism>
<evidence type="ECO:0000313" key="2">
    <source>
        <dbReference type="Proteomes" id="UP000281738"/>
    </source>
</evidence>
<dbReference type="Gene3D" id="3.90.550.10">
    <property type="entry name" value="Spore Coat Polysaccharide Biosynthesis Protein SpsA, Chain A"/>
    <property type="match status" value="1"/>
</dbReference>
<dbReference type="InterPro" id="IPR029044">
    <property type="entry name" value="Nucleotide-diphossugar_trans"/>
</dbReference>
<dbReference type="Proteomes" id="UP000281738">
    <property type="component" value="Unassembled WGS sequence"/>
</dbReference>
<dbReference type="EMBL" id="RKHO01000001">
    <property type="protein sequence ID" value="ROR89453.1"/>
    <property type="molecule type" value="Genomic_DNA"/>
</dbReference>
<comment type="caution">
    <text evidence="1">The sequence shown here is derived from an EMBL/GenBank/DDBJ whole genome shotgun (WGS) entry which is preliminary data.</text>
</comment>
<protein>
    <submittedName>
        <fullName evidence="1">Uncharacterized protein</fullName>
    </submittedName>
</protein>
<evidence type="ECO:0000313" key="1">
    <source>
        <dbReference type="EMBL" id="ROR89453.1"/>
    </source>
</evidence>
<sequence length="855" mass="94068">MSATRRTVRRYVPEVAVRALRAARARVSEPLAVSGPGAASPRGREPVVEALRKGRSLSEGLVAEVRSLLKRDDVAGATAVAATLRDDPSTRELGLVCSGLVAFHRDYTRLAWAELSQTSPDTWSRYAAAEYARAGVAHGLDEALRAIEALLQAPPAHMNAKRWMDVLEPVYGAGSLDLAGRLSDALDAQLADQDDVSERVTLRRDWIRRWIDRAPTAPTAPAPDADVSFAVMDYDHPGRSRASANIGDHVQTIASLGHLVRHSDVTLHGPQELVDLLTQLRARVRPEMRRHGQPATVQVLTVDRDASAFNEIPENTWTLAFGWYMHALFGDRFGFPFHPHLQPLFVSFHCNKRGLLTPEAIAYLREHGPIGCRDWTTVDILLSVDVPAFFSGCLTTTINTVFPDAPDSFPAQAPVAYVDVKEPPAGAPTYRHSDDAVRFRSFEGNVYEAIDLLETYRRDHSAVVTSRLHCYLPVRSIGGQVDFQPHNRSDIRFAGLIDIDDDAFDAIQGGINRRLEQVFELILAGASREEVYARWRELCAPDVRRAEQRRAEAQVVPDTSTHPGSQSAVERAVAGTRSLGQPRDGALDVVVRVDERRPQVLNVLVDSLVTTASRPLRLWLLNGSGERLDLGEVARRAPGTELHEVATHDLGSDLRGLARRDRGLELVMLPELLPYVDRAVVLPMAAVVDADVAELAATDLAGHALAAPDVAGRPGASGFGVIHLAGNRLGTRTAVAVELRRRTHAMHTFDFSAFDTDVLVMDLERLRREGAVAAGARLVEEFGLTAHEALHVRTGPHRAVVPARWHVVPTRDEDDDAALVHWLDEPRPWGPEYAPAQQRWVLARRAMRQRVAGQS</sequence>
<gene>
    <name evidence="1" type="ORF">EDD33_0277</name>
</gene>
<keyword evidence="2" id="KW-1185">Reference proteome</keyword>
<dbReference type="SUPFAM" id="SSF53448">
    <property type="entry name" value="Nucleotide-diphospho-sugar transferases"/>
    <property type="match status" value="1"/>
</dbReference>
<dbReference type="OrthoDB" id="5672604at2"/>
<accession>A0A3N2CPJ5</accession>